<evidence type="ECO:0000313" key="2">
    <source>
        <dbReference type="EMBL" id="KAK2628703.1"/>
    </source>
</evidence>
<evidence type="ECO:0000256" key="1">
    <source>
        <dbReference type="SAM" id="MobiDB-lite"/>
    </source>
</evidence>
<accession>A0AAD9T266</accession>
<dbReference type="Proteomes" id="UP001285354">
    <property type="component" value="Unassembled WGS sequence"/>
</dbReference>
<organism evidence="2 3">
    <name type="scientific">Diplocarpon rosae</name>
    <dbReference type="NCBI Taxonomy" id="946125"/>
    <lineage>
        <taxon>Eukaryota</taxon>
        <taxon>Fungi</taxon>
        <taxon>Dikarya</taxon>
        <taxon>Ascomycota</taxon>
        <taxon>Pezizomycotina</taxon>
        <taxon>Leotiomycetes</taxon>
        <taxon>Helotiales</taxon>
        <taxon>Drepanopezizaceae</taxon>
        <taxon>Diplocarpon</taxon>
    </lineage>
</organism>
<sequence length="197" mass="22116">MSTAVTLASPPPLPGVQTPTNTGSKLRRLLPKHNPSLLHASQDPRHRANRARDWEFRRSNRTLRFHLLRALCLPSHALLFARSRSWRRRLASVRVEAGFSKENEALIMSKHITAEKLLQGEDANIRTLVLQEVEERLGGHLIGDSMTKIKALIRKLKFEAIDAQGIGQAFAGLERFQAGIPQKEFAKIASGVKKHKL</sequence>
<name>A0AAD9T266_9HELO</name>
<gene>
    <name evidence="2" type="ORF">QTJ16_001806</name>
</gene>
<proteinExistence type="predicted"/>
<comment type="caution">
    <text evidence="2">The sequence shown here is derived from an EMBL/GenBank/DDBJ whole genome shotgun (WGS) entry which is preliminary data.</text>
</comment>
<keyword evidence="3" id="KW-1185">Reference proteome</keyword>
<dbReference type="AlphaFoldDB" id="A0AAD9T266"/>
<evidence type="ECO:0000313" key="3">
    <source>
        <dbReference type="Proteomes" id="UP001285354"/>
    </source>
</evidence>
<dbReference type="EMBL" id="JAUBYV010000002">
    <property type="protein sequence ID" value="KAK2628703.1"/>
    <property type="molecule type" value="Genomic_DNA"/>
</dbReference>
<feature type="region of interest" description="Disordered" evidence="1">
    <location>
        <begin position="1"/>
        <end position="23"/>
    </location>
</feature>
<reference evidence="2" key="1">
    <citation type="submission" date="2023-06" db="EMBL/GenBank/DDBJ databases">
        <title>Draft genome of Marssonina rosae.</title>
        <authorList>
            <person name="Cheng Q."/>
        </authorList>
    </citation>
    <scope>NUCLEOTIDE SEQUENCE</scope>
    <source>
        <strain evidence="2">R4</strain>
    </source>
</reference>
<protein>
    <submittedName>
        <fullName evidence="2">Uncharacterized protein</fullName>
    </submittedName>
</protein>